<evidence type="ECO:0000259" key="2">
    <source>
        <dbReference type="Pfam" id="PF07859"/>
    </source>
</evidence>
<dbReference type="InterPro" id="IPR029058">
    <property type="entry name" value="AB_hydrolase_fold"/>
</dbReference>
<proteinExistence type="predicted"/>
<dbReference type="RefSeq" id="WP_142898774.1">
    <property type="nucleotide sequence ID" value="NZ_ML660060.1"/>
</dbReference>
<organism evidence="3 4">
    <name type="scientific">Denitrobaculum tricleocarpae</name>
    <dbReference type="NCBI Taxonomy" id="2591009"/>
    <lineage>
        <taxon>Bacteria</taxon>
        <taxon>Pseudomonadati</taxon>
        <taxon>Pseudomonadota</taxon>
        <taxon>Alphaproteobacteria</taxon>
        <taxon>Rhodospirillales</taxon>
        <taxon>Rhodospirillaceae</taxon>
        <taxon>Denitrobaculum</taxon>
    </lineage>
</organism>
<evidence type="ECO:0000313" key="4">
    <source>
        <dbReference type="Proteomes" id="UP000315252"/>
    </source>
</evidence>
<accession>A0A545TEX7</accession>
<reference evidence="3 4" key="1">
    <citation type="submission" date="2019-06" db="EMBL/GenBank/DDBJ databases">
        <title>Whole genome sequence for Rhodospirillaceae sp. R148.</title>
        <authorList>
            <person name="Wang G."/>
        </authorList>
    </citation>
    <scope>NUCLEOTIDE SEQUENCE [LARGE SCALE GENOMIC DNA]</scope>
    <source>
        <strain evidence="3 4">R148</strain>
    </source>
</reference>
<dbReference type="AlphaFoldDB" id="A0A545TEX7"/>
<dbReference type="InterPro" id="IPR013094">
    <property type="entry name" value="AB_hydrolase_3"/>
</dbReference>
<dbReference type="Proteomes" id="UP000315252">
    <property type="component" value="Unassembled WGS sequence"/>
</dbReference>
<dbReference type="EMBL" id="VHSH01000009">
    <property type="protein sequence ID" value="TQV75787.1"/>
    <property type="molecule type" value="Genomic_DNA"/>
</dbReference>
<evidence type="ECO:0000313" key="3">
    <source>
        <dbReference type="EMBL" id="TQV75787.1"/>
    </source>
</evidence>
<dbReference type="SUPFAM" id="SSF53474">
    <property type="entry name" value="alpha/beta-Hydrolases"/>
    <property type="match status" value="1"/>
</dbReference>
<dbReference type="Pfam" id="PF07859">
    <property type="entry name" value="Abhydrolase_3"/>
    <property type="match status" value="1"/>
</dbReference>
<evidence type="ECO:0000256" key="1">
    <source>
        <dbReference type="ARBA" id="ARBA00022801"/>
    </source>
</evidence>
<dbReference type="OrthoDB" id="9806180at2"/>
<dbReference type="PANTHER" id="PTHR48081">
    <property type="entry name" value="AB HYDROLASE SUPERFAMILY PROTEIN C4A8.06C"/>
    <property type="match status" value="1"/>
</dbReference>
<keyword evidence="4" id="KW-1185">Reference proteome</keyword>
<dbReference type="GO" id="GO:0016787">
    <property type="term" value="F:hydrolase activity"/>
    <property type="evidence" value="ECO:0007669"/>
    <property type="project" value="UniProtKB-KW"/>
</dbReference>
<keyword evidence="1 3" id="KW-0378">Hydrolase</keyword>
<gene>
    <name evidence="3" type="ORF">FKG95_23020</name>
</gene>
<protein>
    <submittedName>
        <fullName evidence="3">Alpha/beta hydrolase</fullName>
    </submittedName>
</protein>
<dbReference type="Gene3D" id="3.40.50.1820">
    <property type="entry name" value="alpha/beta hydrolase"/>
    <property type="match status" value="1"/>
</dbReference>
<dbReference type="PANTHER" id="PTHR48081:SF8">
    <property type="entry name" value="ALPHA_BETA HYDROLASE FOLD-3 DOMAIN-CONTAINING PROTEIN-RELATED"/>
    <property type="match status" value="1"/>
</dbReference>
<sequence>MTKRDPFYAPRIDEEIWAFIDRTDSFYPPDTVDADIATQRAVYDEMCAAFRQKRPSGLSVRDESIPGGDGEIPIRRYQPHATAEPAAIVIYCHGGGFVVGGLESHDDVCAEIAAATGFSVVSVDYRLCPEHRHPAAYNDVLAAFEAISKEGNPIILCGDSAGGNLAAAVCLAIRHRPDAPAGQVLIYPGLGGEIMGLPSYREEAHAPLLTTRDVMFYKNVRVEGEVPGNDPTYAPLSARDFTGAAPCVIVTADCDPLRDDGATYVKRLRDAGVEAEWINEPGLVHGYLRARTSSERAKHSFARICDAIARLGAAAGR</sequence>
<comment type="caution">
    <text evidence="3">The sequence shown here is derived from an EMBL/GenBank/DDBJ whole genome shotgun (WGS) entry which is preliminary data.</text>
</comment>
<feature type="domain" description="Alpha/beta hydrolase fold-3" evidence="2">
    <location>
        <begin position="89"/>
        <end position="288"/>
    </location>
</feature>
<name>A0A545TEX7_9PROT</name>
<dbReference type="InterPro" id="IPR050300">
    <property type="entry name" value="GDXG_lipolytic_enzyme"/>
</dbReference>